<dbReference type="InterPro" id="IPR058923">
    <property type="entry name" value="RCC1-like_dom"/>
</dbReference>
<feature type="repeat" description="RCC1" evidence="12">
    <location>
        <begin position="398"/>
        <end position="450"/>
    </location>
</feature>
<dbReference type="PROSITE" id="PS50082">
    <property type="entry name" value="WD_REPEATS_2"/>
    <property type="match status" value="1"/>
</dbReference>
<dbReference type="InterPro" id="IPR003877">
    <property type="entry name" value="SPRY_dom"/>
</dbReference>
<feature type="active site" description="Glycyl thioester intermediate" evidence="10">
    <location>
        <position position="4278"/>
    </location>
</feature>
<dbReference type="SMART" id="SM00320">
    <property type="entry name" value="WD40"/>
    <property type="match status" value="7"/>
</dbReference>
<evidence type="ECO:0000256" key="10">
    <source>
        <dbReference type="PROSITE-ProRule" id="PRU00104"/>
    </source>
</evidence>
<keyword evidence="7" id="KW-0808">Transferase</keyword>
<feature type="repeat" description="WD" evidence="11">
    <location>
        <begin position="2925"/>
        <end position="2956"/>
    </location>
</feature>
<evidence type="ECO:0000256" key="6">
    <source>
        <dbReference type="ARBA" id="ARBA00022553"/>
    </source>
</evidence>
<keyword evidence="9 10" id="KW-0833">Ubl conjugation pathway</keyword>
<feature type="repeat" description="RCC1" evidence="12">
    <location>
        <begin position="3775"/>
        <end position="3827"/>
    </location>
</feature>
<dbReference type="PRINTS" id="PR00633">
    <property type="entry name" value="RCCNDNSATION"/>
</dbReference>
<dbReference type="EnsemblMetazoa" id="XM_014401293.2">
    <property type="protein sequence ID" value="XP_014256779.1"/>
    <property type="gene ID" value="LOC106670726"/>
</dbReference>
<dbReference type="PANTHER" id="PTHR22872:SF6">
    <property type="entry name" value="E3 UBIQUITIN-PROTEIN LIGASE HERC1-RELATED"/>
    <property type="match status" value="1"/>
</dbReference>
<evidence type="ECO:0000256" key="12">
    <source>
        <dbReference type="PROSITE-ProRule" id="PRU00235"/>
    </source>
</evidence>
<dbReference type="SUPFAM" id="SSF56204">
    <property type="entry name" value="Hect, E3 ligase catalytic domain"/>
    <property type="match status" value="1"/>
</dbReference>
<feature type="repeat" description="RCC1" evidence="12">
    <location>
        <begin position="3566"/>
        <end position="3617"/>
    </location>
</feature>
<protein>
    <recommendedName>
        <fullName evidence="4">HECT-type E3 ubiquitin transferase</fullName>
        <ecNumber evidence="4">2.3.2.26</ecNumber>
    </recommendedName>
</protein>
<evidence type="ECO:0000256" key="4">
    <source>
        <dbReference type="ARBA" id="ARBA00012485"/>
    </source>
</evidence>
<dbReference type="GO" id="GO:0061630">
    <property type="term" value="F:ubiquitin protein ligase activity"/>
    <property type="evidence" value="ECO:0007669"/>
    <property type="project" value="UniProtKB-EC"/>
</dbReference>
<evidence type="ECO:0000259" key="14">
    <source>
        <dbReference type="PROSITE" id="PS50188"/>
    </source>
</evidence>
<feature type="repeat" description="RCC1" evidence="12">
    <location>
        <begin position="3618"/>
        <end position="3669"/>
    </location>
</feature>
<dbReference type="InterPro" id="IPR001870">
    <property type="entry name" value="B30.2/SPRY"/>
</dbReference>
<comment type="pathway">
    <text evidence="3">Protein modification; protein ubiquitination.</text>
</comment>
<evidence type="ECO:0000256" key="13">
    <source>
        <dbReference type="SAM" id="MobiDB-lite"/>
    </source>
</evidence>
<dbReference type="InterPro" id="IPR024977">
    <property type="entry name" value="Apc4-like_WD40_dom"/>
</dbReference>
<dbReference type="Pfam" id="PF00415">
    <property type="entry name" value="RCC1"/>
    <property type="match status" value="3"/>
</dbReference>
<comment type="catalytic activity">
    <reaction evidence="1">
        <text>S-ubiquitinyl-[E2 ubiquitin-conjugating enzyme]-L-cysteine + [acceptor protein]-L-lysine = [E2 ubiquitin-conjugating enzyme]-L-cysteine + N(6)-ubiquitinyl-[acceptor protein]-L-lysine.</text>
        <dbReference type="EC" id="2.3.2.26"/>
    </reaction>
</comment>
<dbReference type="PROSITE" id="PS50012">
    <property type="entry name" value="RCC1_3"/>
    <property type="match status" value="12"/>
</dbReference>
<dbReference type="SUPFAM" id="SSF50985">
    <property type="entry name" value="RCC1/BLIP-II"/>
    <property type="match status" value="2"/>
</dbReference>
<evidence type="ECO:0000313" key="16">
    <source>
        <dbReference type="EnsemblMetazoa" id="XP_014256779.1"/>
    </source>
</evidence>
<dbReference type="InterPro" id="IPR051625">
    <property type="entry name" value="Signaling_Regulatory_Domain"/>
</dbReference>
<evidence type="ECO:0000256" key="2">
    <source>
        <dbReference type="ARBA" id="ARBA00004496"/>
    </source>
</evidence>
<dbReference type="SUPFAM" id="SSF49899">
    <property type="entry name" value="Concanavalin A-like lectins/glucanases"/>
    <property type="match status" value="1"/>
</dbReference>
<feature type="repeat" description="RCC1" evidence="12">
    <location>
        <begin position="504"/>
        <end position="553"/>
    </location>
</feature>
<dbReference type="FunFam" id="2.60.120.920:FF:000015">
    <property type="entry name" value="LOW QUALITY PROTEIN: probable E3 ubiquitin-protein ligase HERC1"/>
    <property type="match status" value="1"/>
</dbReference>
<evidence type="ECO:0000313" key="17">
    <source>
        <dbReference type="Proteomes" id="UP000494040"/>
    </source>
</evidence>
<keyword evidence="11" id="KW-0853">WD repeat</keyword>
<feature type="region of interest" description="Disordered" evidence="13">
    <location>
        <begin position="2319"/>
        <end position="2344"/>
    </location>
</feature>
<reference evidence="16" key="1">
    <citation type="submission" date="2022-01" db="UniProtKB">
        <authorList>
            <consortium name="EnsemblMetazoa"/>
        </authorList>
    </citation>
    <scope>IDENTIFICATION</scope>
</reference>
<dbReference type="FunFam" id="3.30.2410.10:FF:000006">
    <property type="entry name" value="probable E3 ubiquitin-protein ligase HERC1 isoform X2"/>
    <property type="match status" value="1"/>
</dbReference>
<dbReference type="InterPro" id="IPR035768">
    <property type="entry name" value="SPRY_HERC1"/>
</dbReference>
<dbReference type="InterPro" id="IPR000569">
    <property type="entry name" value="HECT_dom"/>
</dbReference>
<dbReference type="GO" id="GO:0009966">
    <property type="term" value="P:regulation of signal transduction"/>
    <property type="evidence" value="ECO:0007669"/>
    <property type="project" value="UniProtKB-ARBA"/>
</dbReference>
<accession>A0A8I6S451</accession>
<organism evidence="16 17">
    <name type="scientific">Cimex lectularius</name>
    <name type="common">Bed bug</name>
    <name type="synonym">Acanthia lectularia</name>
    <dbReference type="NCBI Taxonomy" id="79782"/>
    <lineage>
        <taxon>Eukaryota</taxon>
        <taxon>Metazoa</taxon>
        <taxon>Ecdysozoa</taxon>
        <taxon>Arthropoda</taxon>
        <taxon>Hexapoda</taxon>
        <taxon>Insecta</taxon>
        <taxon>Pterygota</taxon>
        <taxon>Neoptera</taxon>
        <taxon>Paraneoptera</taxon>
        <taxon>Hemiptera</taxon>
        <taxon>Heteroptera</taxon>
        <taxon>Panheteroptera</taxon>
        <taxon>Cimicomorpha</taxon>
        <taxon>Cimicidae</taxon>
        <taxon>Cimex</taxon>
    </lineage>
</organism>
<dbReference type="PROSITE" id="PS50237">
    <property type="entry name" value="HECT"/>
    <property type="match status" value="1"/>
</dbReference>
<dbReference type="Gene3D" id="2.60.120.920">
    <property type="match status" value="1"/>
</dbReference>
<dbReference type="Pfam" id="PF13540">
    <property type="entry name" value="RCC1_2"/>
    <property type="match status" value="1"/>
</dbReference>
<feature type="repeat" description="RCC1" evidence="12">
    <location>
        <begin position="3671"/>
        <end position="3722"/>
    </location>
</feature>
<dbReference type="InterPro" id="IPR000408">
    <property type="entry name" value="Reg_chr_condens"/>
</dbReference>
<feature type="repeat" description="RCC1" evidence="12">
    <location>
        <begin position="555"/>
        <end position="606"/>
    </location>
</feature>
<dbReference type="Pfam" id="PF00622">
    <property type="entry name" value="SPRY"/>
    <property type="match status" value="1"/>
</dbReference>
<evidence type="ECO:0000256" key="1">
    <source>
        <dbReference type="ARBA" id="ARBA00000885"/>
    </source>
</evidence>
<dbReference type="Proteomes" id="UP000494040">
    <property type="component" value="Unassembled WGS sequence"/>
</dbReference>
<keyword evidence="17" id="KW-1185">Reference proteome</keyword>
<dbReference type="InterPro" id="IPR043136">
    <property type="entry name" value="B30.2/SPRY_sf"/>
</dbReference>
<dbReference type="Gene3D" id="3.30.2160.10">
    <property type="entry name" value="Hect, E3 ligase catalytic domain"/>
    <property type="match status" value="1"/>
</dbReference>
<keyword evidence="8" id="KW-0677">Repeat</keyword>
<feature type="repeat" description="RCC1" evidence="12">
    <location>
        <begin position="346"/>
        <end position="397"/>
    </location>
</feature>
<dbReference type="Pfam" id="PF00400">
    <property type="entry name" value="WD40"/>
    <property type="match status" value="3"/>
</dbReference>
<evidence type="ECO:0000256" key="11">
    <source>
        <dbReference type="PROSITE-ProRule" id="PRU00221"/>
    </source>
</evidence>
<dbReference type="SMART" id="SM00119">
    <property type="entry name" value="HECTc"/>
    <property type="match status" value="1"/>
</dbReference>
<dbReference type="CDD" id="cd12881">
    <property type="entry name" value="SPRY_HERC1"/>
    <property type="match status" value="1"/>
</dbReference>
<keyword evidence="5" id="KW-0963">Cytoplasm</keyword>
<dbReference type="Gene3D" id="2.130.10.10">
    <property type="entry name" value="YVTN repeat-like/Quinoprotein amine dehydrogenase"/>
    <property type="match status" value="1"/>
</dbReference>
<dbReference type="RefSeq" id="XP_014256779.1">
    <property type="nucleotide sequence ID" value="XM_014401293.2"/>
</dbReference>
<dbReference type="Gene3D" id="3.30.2410.10">
    <property type="entry name" value="Hect, E3 ligase catalytic domain"/>
    <property type="match status" value="1"/>
</dbReference>
<dbReference type="CDD" id="cd00078">
    <property type="entry name" value="HECTc"/>
    <property type="match status" value="1"/>
</dbReference>
<feature type="domain" description="B30.2/SPRY" evidence="14">
    <location>
        <begin position="1703"/>
        <end position="1898"/>
    </location>
</feature>
<dbReference type="InterPro" id="IPR015943">
    <property type="entry name" value="WD40/YVTN_repeat-like_dom_sf"/>
</dbReference>
<feature type="repeat" description="RCC1" evidence="12">
    <location>
        <begin position="3723"/>
        <end position="3774"/>
    </location>
</feature>
<dbReference type="SUPFAM" id="SSF117289">
    <property type="entry name" value="Nucleoporin domain"/>
    <property type="match status" value="1"/>
</dbReference>
<keyword evidence="6" id="KW-0597">Phosphoprotein</keyword>
<evidence type="ECO:0000256" key="8">
    <source>
        <dbReference type="ARBA" id="ARBA00022737"/>
    </source>
</evidence>
<dbReference type="EC" id="2.3.2.26" evidence="4"/>
<dbReference type="PROSITE" id="PS00626">
    <property type="entry name" value="RCC1_2"/>
    <property type="match status" value="3"/>
</dbReference>
<dbReference type="InterPro" id="IPR009091">
    <property type="entry name" value="RCC1/BLIP-II"/>
</dbReference>
<feature type="domain" description="HECT" evidence="15">
    <location>
        <begin position="3968"/>
        <end position="4315"/>
    </location>
</feature>
<feature type="repeat" description="RCC1" evidence="12">
    <location>
        <begin position="607"/>
        <end position="658"/>
    </location>
</feature>
<dbReference type="InterPro" id="IPR013320">
    <property type="entry name" value="ConA-like_dom_sf"/>
</dbReference>
<dbReference type="PANTHER" id="PTHR22872">
    <property type="entry name" value="BTK-BINDING PROTEIN-RELATED"/>
    <property type="match status" value="1"/>
</dbReference>
<dbReference type="InterPro" id="IPR036322">
    <property type="entry name" value="WD40_repeat_dom_sf"/>
</dbReference>
<evidence type="ECO:0000256" key="3">
    <source>
        <dbReference type="ARBA" id="ARBA00004906"/>
    </source>
</evidence>
<dbReference type="SUPFAM" id="SSF50978">
    <property type="entry name" value="WD40 repeat-like"/>
    <property type="match status" value="1"/>
</dbReference>
<dbReference type="Pfam" id="PF12894">
    <property type="entry name" value="ANAPC4_WD40"/>
    <property type="match status" value="1"/>
</dbReference>
<dbReference type="SMART" id="SM00449">
    <property type="entry name" value="SPRY"/>
    <property type="match status" value="1"/>
</dbReference>
<evidence type="ECO:0000256" key="5">
    <source>
        <dbReference type="ARBA" id="ARBA00022490"/>
    </source>
</evidence>
<dbReference type="InterPro" id="IPR035983">
    <property type="entry name" value="Hect_E3_ubiquitin_ligase"/>
</dbReference>
<name>A0A8I6S451_CIMLE</name>
<dbReference type="InterPro" id="IPR001680">
    <property type="entry name" value="WD40_rpt"/>
</dbReference>
<feature type="repeat" description="RCC1" evidence="12">
    <location>
        <begin position="451"/>
        <end position="503"/>
    </location>
</feature>
<dbReference type="Pfam" id="PF00632">
    <property type="entry name" value="HECT"/>
    <property type="match status" value="1"/>
</dbReference>
<feature type="repeat" description="RCC1" evidence="12">
    <location>
        <begin position="659"/>
        <end position="711"/>
    </location>
</feature>
<dbReference type="Gene3D" id="2.130.10.30">
    <property type="entry name" value="Regulator of chromosome condensation 1/beta-lactamase-inhibitor protein II"/>
    <property type="match status" value="2"/>
</dbReference>
<dbReference type="Gene3D" id="3.90.1750.10">
    <property type="entry name" value="Hect, E3 ligase catalytic domains"/>
    <property type="match status" value="1"/>
</dbReference>
<dbReference type="OMA" id="LAICCQN"/>
<dbReference type="GO" id="GO:0005737">
    <property type="term" value="C:cytoplasm"/>
    <property type="evidence" value="ECO:0007669"/>
    <property type="project" value="UniProtKB-SubCell"/>
</dbReference>
<comment type="subcellular location">
    <subcellularLocation>
        <location evidence="2">Cytoplasm</location>
    </subcellularLocation>
</comment>
<evidence type="ECO:0000256" key="9">
    <source>
        <dbReference type="ARBA" id="ARBA00022786"/>
    </source>
</evidence>
<evidence type="ECO:0000259" key="15">
    <source>
        <dbReference type="PROSITE" id="PS50237"/>
    </source>
</evidence>
<dbReference type="GeneID" id="106670726"/>
<dbReference type="PROSITE" id="PS50188">
    <property type="entry name" value="B302_SPRY"/>
    <property type="match status" value="1"/>
</dbReference>
<dbReference type="OrthoDB" id="239701at2759"/>
<dbReference type="Pfam" id="PF25390">
    <property type="entry name" value="WD40_RLD"/>
    <property type="match status" value="1"/>
</dbReference>
<dbReference type="PROSITE" id="PS50294">
    <property type="entry name" value="WD_REPEATS_REGION"/>
    <property type="match status" value="1"/>
</dbReference>
<dbReference type="KEGG" id="clec:106670726"/>
<feature type="compositionally biased region" description="Polar residues" evidence="13">
    <location>
        <begin position="2321"/>
        <end position="2344"/>
    </location>
</feature>
<evidence type="ECO:0000256" key="7">
    <source>
        <dbReference type="ARBA" id="ARBA00022679"/>
    </source>
</evidence>
<proteinExistence type="predicted"/>
<sequence>MSNPSYYFKPRWLDLFNSSWASERIDNIATREGAQLLYDSLLANKELVTLPVAQPPYSRQPEYTASYTFAELEQHVFSLLQVQRRLAKSSRSESTYCIILNQRLTLLKRILYAFTAVRYDPKEVSQGDDSLDGGDDKFATEVIIDRSQMTGSQALVEVAIRSGLSLFFALLRQSWQFSQMPDSPRSTLCGDVLRTALEVVRSLPALSLSNENQLSALGVETLTRVCDFLTSVADPSSEALAEDRQLACELLLLIAIQRGSLPHLLKWISMALKCSSNTSFINKDAFTAAIASMSSQICIPLRDNLEPMIPLYKAAIILMQVVVGLAGDYSRSWGMGQMVEYESDKNGVYIWGSNSSNQLAEEKADAILVWKPKKSAAFNNVKQIEAGQHCTFVVHTNGDVTACGKGTYGRLGLGDSSSQTTLKRVPFESKIKMVASSKGGDGHSLALSEDGQVFSWGDGEYGKLGHANSMTQRQPKLIEAPFKTLKIVWVSVGFRHSAAVSEDGSLYTWGEGDQGRLGLGDRLGRSIPTLVPEVSGAGSVACGNSHTLVLSANGKTVWSFGSGEGGKLGHGNTSNKYKPTVIAALQNLYIRKVVAGNCFSLALTNSGTVLAWGTGDCLGLGGGYEEVSLYPEAISTLAPMHIVDIAAGETHCLAVTNDGNVYAWGMNTFGQCGLGCTTSPIGRPQMVAGMDSGMVNVVSAGTSHSAAWSSPPCGNFSEALAWHCPFCVELKEGTFSLLLQFLQCYCSTFEGDVQSPFSNHEEHELFAVLCLRLLCTHLSLSQIVNVDLACSIICGNQAELLCQYLFKLVDLPTPKSISLLVTECLAVGASLLLPPLRQRLELLHSLLSYGSNLSKGQKMLLNIIVASLEERSQLRSLIIQCGSKEAECQNLKSKDFKLIENLLETLLQNLSVQTFELLDLIESHLEKGDVPESVWRIRLNNSCHLQDLLTSLHTHLLSHSSTNTDLTQGSSKLLHNHIKMLLLLAGKMFTRMSSIMESHPAYIDRLCDVLYYSLAGYLLSNLVHSMLIFSIGFVQPLLSDLITLLSPLDKFNRLIPYDGEDSEANTPTVTDPNPKNTWAWAIDLERACGLVVGQCFGGMVAGPPLSTQEKETLVWLNESLFHYGLEELSNTYDIRSIIDIFSSIENEYKQVKPYELYDKYMETIGLKESHFLRDIFSDEDKGYLHFSEKEIENDKLLCSLREYASSVDLGNILDNIPLITVTRIFLLCLIKHTGVNPYKTGVWNDPSMLELYRTALRLRCSLLCCDKETEEDQCSESLDIGEDKIKKMCTKLEDRCIFLLVAVRGPNSRPWFDKSEEKCTHESSVFVTRPSEDLRGSTSCKLHESCALIMNFVLGVCKGKYLSSGIDEGSCTDFSTLFSAMSMEQERAEIRLNALHQILELLQTNKDLDENGCTEGSPSMLLNCVHEHLLSGCFGLCDELSSHQLYDYLDHIRTALPSIKDEVTKAIHSIYSIMIASIKYRLHNCDDVKSQKLQTLTLYTLSVKYFPKDLKHVVECELLPVLVEIALVEPKSTLSKASINLIRIIAISTTIHAEILEPAVINSVVKVLHTYLENIVKLLSPSVESSPDFSLLLTDTKEMEYHLSDLLLLVVSMCCSPIIREVLSASSWTGALLALLNVSRAGHSYLTVLKPRLLILELLAKLLPSQKATQEDKEQVVRVLFRQLSANMWVIPQTLAERKAYLKEMDLDIHLGRLTSPSASTTMNNVNANDSTLMMEIGFDPEKVMCCTVDGGNMLVHGKGGRGYGLGNISITSGCYQWKFIITKEHKGNEGTCIGLAKWPFQDYSHRTTKEMWLYRAYSGNLYHGGELRLSLPSFTQGDIITTVLDMDARTLSFGKNGDEPIIAFQELDLSAPLYPCVLFYSTNPGEKVKITEMQISGAPRELLAGDPQCAPVPILMTEAYITLIRTLHNTEYWGPQVNECIMERLNQAKDLLPDLPLNLREDNLSPLKYSAVDLTDKYAGSSLPQKEIDLDQLCKEVWPALAVIGGLDHGLRVGGVCLHKQSGRKATVLGTLKQGMTNVKVMWHDMDFTVSDCPLTSLEPFEEVPFDTYKLPDLSPDIWMYLARLSGFTSELEFPNYNLSSKEEELISHTAESDEENRQEGKFSRSVEILSNQMVTNIIGEITRKGNAEVTIQNSEDLEAQKKEFDMRIAAKWAVNNKLLECEGKTLRLCILQLCAMKTIATFVSCNKYIEILLDPSSEIKMPPKDEGLEELVKKEVSLEQDEMLKETLHFILRCFVERCIERSIQPWLSNIRDLERVISVIHSNHIKSNAEHHHRVPQLEARVKALGNVQRFNSYPVGHQQSKASTAEHNQPSIPSTSRGRLDSRIQQACRSSYWATVTSASYQTQMLLQEKQTASQSLTNMRSPSPPHIPVVTPLLDMGFSLRHIKKAIHATGHTGIFTAAAINQLATWMLENPSIESDILSTSTASSPCIDSSPMADPRGIGNLYLWEVEVDSSHHRRYLAPRRRPCSDIRSYLIDRAVSTLDRYREREHVRGEAQPLCSQSTQTLADIAVNSLSYSNLSAVSGNQCGLCKRSYTQLANHMLSSHPGCRNTWNSSICGKVYGNEYVLCMDCQDLYRGLIEERVQNNDSQLPSPNLITDLEASYEYAPSFFEGPLDLMKLEELGNAFSVVNVNSVLEPVTFHAPDPLGSSFIPNITSASKPTTTTNGLGIQSDTPLGEQAATLNSSKDRIEILKKITKVAQTAISRFVIMEALTHLTNSGANTNLSYGLGAIGLSDVRKVVRLMTLMATTQSKALPNLSTAIASIISNDQSASKLVIYMCAQELLTIANKGLHSSVFAVTQSLVEMLTSHVGSLIKSKNKNDEDKIPGSPTDNKSLSPLLLANALSACILSTKLTPTIRQWAAQQLVVCLSMKSTILPNHILETLNMADLTGVLPKDIECFVQGHDNKISNLAWHPFQHQLASSGYDSTVRLWCPDTHSLEQTLVYRKSMNVYGSELHGEVISNLCWSPSGTYLSASMENSLNIWCLNEEGKISGECYIDSDTDWITSLCWPANRLEPNETENLLIGCINGTVSVISVKPNSYTKVELAHCSQPNASVIQIVWHTEEKLFAIAFSDGTLRIGNMINKKNIATIQAHETTINAIQWSPESEMLASCSNQDKTCKVFSQNDKGWTSIYNLPHNHDLSTLTWSPIIGKGTRPYLLCVGTASGIIYVWLLPRPGNDATSSLLHTLQGHLYNPVTSLSVDPTGFVLASGCGKGTSGVLNLWSLNEGCVFQTHTGTGGVQSVAWMDMYGLAVAFSRSKDINAVGPSRKSLILPISRHNLMKRGIFGLHTAPCLVSLIENLPLLLTKQCVYETPFVNNGQQLICSDYFKCLVALTLSLSLDGILCYDRGPPNDEESVTLLPEGAWLRTISLAAKAAQALVCRSQFAPEFIAQKPEIAQPEYWSLAIDNSAWTLKADEEIISWSTTMPQDWQMGSRCEAYLWGNGRHGQLAEIGHSSHRPVLAESFSNAQQIICGQNCTFVIQANGVVLSCGEGSYGRLGQGHADDLHSLSIISSLQGFVIIQLATSCGSDGHSLALAESGEVFSWGDGDFGKLGHGNSERQRRPRQIEALQGEDVVQVACGFKHSAVVTSDGKLFMFGNGDYGRLGDGTTSNKKLPERVQALAGIAIGQVACGLNHTVCVSQDCTMCWSFGDGDYGKLGLGNTTTYHTPQKIEALYGEFIKKVCCGAQFTAFLTLNGKVFTCGVERLIGLPECRYSNHTRPQLVSTLSMHFIEDIAVGAEHTLALTSEGLVFGWGNNSDAQLGLGHSALAVKQPLPIPVLSDKGIKQISTGRSHSAAWSVPPVPRRKSGITRSTQFGLPASIPSQYGHLQNTPIPAIQARLSLLHLFSDTLYSCWRVLPLCAEEAPWSQIFPYGWLGSPVLRPLLLPRVYTLPLVRCLGRTMVQGRNYGPQVTVSRLSATKRTSNTIEPIFTQIARQVVKMKASDLRLPSRAWKVKLVGEGADDAGGVFDDTITEMCEEMLNGTIPILIPTPNTTNDTGYSRDRYLLNPSLTEPHHLQWFKFLGILFGVAVRTKKPLALPLSAIVWKLLVKEHVSWDDLEENDALYAQSLRGIRDIHQSGVTEETFYEVIPLECFEGTSWTGKMVPIVPGGRSIPLTFQNRLQYVEQAVNFRLHEMDMQVAAVREGMAWIIPVPLLSLVTASHFELLVCGLPHISIPLLKKIVRYRDLEAGSPLIQWLWGALESFTDAEKVLFMRFVSGRSRLPANLADVSQRFQVMRVDRAADGLPTAQTCFFQLRLPPYSSPEILAERLRYAINSCRSIDMDNYMLTRNRDASDEFSDEY</sequence>